<keyword evidence="2" id="KW-1185">Reference proteome</keyword>
<organism evidence="1 2">
    <name type="scientific">Azospirillum oleiclasticum</name>
    <dbReference type="NCBI Taxonomy" id="2735135"/>
    <lineage>
        <taxon>Bacteria</taxon>
        <taxon>Pseudomonadati</taxon>
        <taxon>Pseudomonadota</taxon>
        <taxon>Alphaproteobacteria</taxon>
        <taxon>Rhodospirillales</taxon>
        <taxon>Azospirillaceae</taxon>
        <taxon>Azospirillum</taxon>
    </lineage>
</organism>
<protein>
    <recommendedName>
        <fullName evidence="3">Virulence factor</fullName>
    </recommendedName>
</protein>
<reference evidence="1 2" key="1">
    <citation type="submission" date="2020-05" db="EMBL/GenBank/DDBJ databases">
        <title>Azospirillum oleiclasticum sp. nov, a nitrogen-fixing and heavy crude oil-emulsifying bacterium isolated from the crude oil of Yumen Oilfield.</title>
        <authorList>
            <person name="Wu D."/>
            <person name="Cai M."/>
            <person name="Zhang X."/>
        </authorList>
    </citation>
    <scope>NUCLEOTIDE SEQUENCE [LARGE SCALE GENOMIC DNA]</scope>
    <source>
        <strain evidence="1 2">ROY-1-1-2</strain>
    </source>
</reference>
<name>A0ABX2T8H7_9PROT</name>
<dbReference type="Pfam" id="PF10139">
    <property type="entry name" value="Virul_Fac"/>
    <property type="match status" value="1"/>
</dbReference>
<evidence type="ECO:0000313" key="2">
    <source>
        <dbReference type="Proteomes" id="UP000584642"/>
    </source>
</evidence>
<sequence length="898" mass="98067">MVREKDEALGKACRSVLDAAGEALGWVADNAKLVGPARAGIERALKRNIVEARRLGTAAVRPMSAAVFGPSQAGKSFLIGKFITPPQQPAMAVFGSGAEQEKLDFLTQVNPQGGKETTGLVTRFTLKPAATPPGFPVVLRMLREVDLVKILANTFLFDLSGTYETRAPLSAAWVGRLVEEMERSAAPAPTAARGLSTEDVLELRDYMEVSLAPHPYVQLADVCEAYWPAMESLLPRLSGEARVRALSPLWGGLPEFDQLYAELKQALDLLGHPAEAFAPMEAIRDTAAGILHVDRIYELSLTDGPGAQPVRLAVGGGSPVTLRKSVVTALTLELRVTLDTAPWPFLNHTDLLDFPGARSREASTVERYLRRPYKAGAEKPPREYCFLRGKVATLFDNYVADLDLNTMMLCIPDSNLEVRKLPELVEGWVGKTHGASPADRAGRSTSLLFCMTKCDRMFDLSAGASLVQQVENRFRTNFDDFPGWTREWHPGRPFDNTFLLRNPKAVEQPNVFVYHGPPADRVVRDETALTADFKDRLLPAFHRALDENRTVQTHVGDLDRKVEALLALNDGGTSYLAQALSPVCDPDLKHAQIQPRLRLLASETEAMLAAYHDDDDIEQRVTRRIERAKTAIRAMVGTVNPPLGLLIAELCVDEAALRQAYLEFARRDRASADGPAAPVTADPASDDFGIDLDALDLGPLDLGPPKAAKPAQPARPRESYGRAAVGRWLDGLLRKTADPTLTSRFGLTPEQFQVFVEELEGGGRRLRLAERIDRHTDRVIAYRQPLASTAAAVALGAGVIINDFIADAGRRLMEEDPDPELAARARAAFTPPPQLAPGDMPDLPVDEAGASAARRTYPTEWARAFLTLTRENASSSDGILVDPEQNGRLGRILTALRV</sequence>
<dbReference type="RefSeq" id="WP_180282133.1">
    <property type="nucleotide sequence ID" value="NZ_JABFDB010000006.1"/>
</dbReference>
<evidence type="ECO:0000313" key="1">
    <source>
        <dbReference type="EMBL" id="NYZ20382.1"/>
    </source>
</evidence>
<comment type="caution">
    <text evidence="1">The sequence shown here is derived from an EMBL/GenBank/DDBJ whole genome shotgun (WGS) entry which is preliminary data.</text>
</comment>
<dbReference type="PIRSF" id="PIRSF034586">
    <property type="entry name" value="Vir_effector_SfrC"/>
    <property type="match status" value="1"/>
</dbReference>
<dbReference type="InterPro" id="IPR017030">
    <property type="entry name" value="Vir_effector_SfrC"/>
</dbReference>
<dbReference type="Proteomes" id="UP000584642">
    <property type="component" value="Unassembled WGS sequence"/>
</dbReference>
<accession>A0ABX2T8H7</accession>
<proteinExistence type="predicted"/>
<gene>
    <name evidence="1" type="ORF">HND93_11710</name>
</gene>
<evidence type="ECO:0008006" key="3">
    <source>
        <dbReference type="Google" id="ProtNLM"/>
    </source>
</evidence>
<dbReference type="EMBL" id="JABFDB010000006">
    <property type="protein sequence ID" value="NYZ20382.1"/>
    <property type="molecule type" value="Genomic_DNA"/>
</dbReference>